<protein>
    <recommendedName>
        <fullName evidence="6">Late embryogenesis abundant protein LEA-2 subgroup domain-containing protein</fullName>
    </recommendedName>
</protein>
<sequence length="214" mass="23836">MANSTNGRWPPPHPETQTHPHCFNFSPFIRGFAAGITLLLFIVCIIYILQYLIFRPILLALRLDSLQFVNFSATAAAPSWVVGFSINNPNKKLAISFRNLESSIYYKDNIIAQARTRRFLLPPRNSTTLVSPFIADLLVDESVLNDIHGDLERGTIDFTVVVLGYANVEIGVWRPIGTDIRVVCSDLSVKFSWPPGLSGRSGQLVGGSRQCHLH</sequence>
<evidence type="ECO:0000259" key="6">
    <source>
        <dbReference type="Pfam" id="PF03168"/>
    </source>
</evidence>
<dbReference type="Gramene" id="KGN64968">
    <property type="protein sequence ID" value="KGN64968"/>
    <property type="gene ID" value="Csa_1G169920"/>
</dbReference>
<dbReference type="InterPro" id="IPR044839">
    <property type="entry name" value="NDR1-like"/>
</dbReference>
<accession>A0A0A0LT76</accession>
<name>A0A0A0LT76_CUCSA</name>
<reference evidence="7 8" key="2">
    <citation type="journal article" date="2009" name="PLoS ONE">
        <title>An integrated genetic and cytogenetic map of the cucumber genome.</title>
        <authorList>
            <person name="Ren Y."/>
            <person name="Zhang Z."/>
            <person name="Liu J."/>
            <person name="Staub J.E."/>
            <person name="Han Y."/>
            <person name="Cheng Z."/>
            <person name="Li X."/>
            <person name="Lu J."/>
            <person name="Miao H."/>
            <person name="Kang H."/>
            <person name="Xie B."/>
            <person name="Gu X."/>
            <person name="Wang X."/>
            <person name="Du Y."/>
            <person name="Jin W."/>
            <person name="Huang S."/>
        </authorList>
    </citation>
    <scope>NUCLEOTIDE SEQUENCE [LARGE SCALE GENOMIC DNA]</scope>
    <source>
        <strain evidence="8">cv. 9930</strain>
    </source>
</reference>
<evidence type="ECO:0000313" key="8">
    <source>
        <dbReference type="Proteomes" id="UP000029981"/>
    </source>
</evidence>
<evidence type="ECO:0000256" key="4">
    <source>
        <dbReference type="ARBA" id="ARBA00023136"/>
    </source>
</evidence>
<reference evidence="7 8" key="4">
    <citation type="journal article" date="2011" name="BMC Genomics">
        <title>RNA-Seq improves annotation of protein-coding genes in the cucumber genome.</title>
        <authorList>
            <person name="Li Z."/>
            <person name="Zhang Z."/>
            <person name="Yan P."/>
            <person name="Huang S."/>
            <person name="Fei Z."/>
            <person name="Lin K."/>
        </authorList>
    </citation>
    <scope>NUCLEOTIDE SEQUENCE [LARGE SCALE GENOMIC DNA]</scope>
    <source>
        <strain evidence="8">cv. 9930</strain>
    </source>
</reference>
<keyword evidence="8" id="KW-1185">Reference proteome</keyword>
<feature type="transmembrane region" description="Helical" evidence="5">
    <location>
        <begin position="32"/>
        <end position="54"/>
    </location>
</feature>
<reference evidence="7 8" key="1">
    <citation type="journal article" date="2009" name="Nat. Genet.">
        <title>The genome of the cucumber, Cucumis sativus L.</title>
        <authorList>
            <person name="Huang S."/>
            <person name="Li R."/>
            <person name="Zhang Z."/>
            <person name="Li L."/>
            <person name="Gu X."/>
            <person name="Fan W."/>
            <person name="Lucas W.J."/>
            <person name="Wang X."/>
            <person name="Xie B."/>
            <person name="Ni P."/>
            <person name="Ren Y."/>
            <person name="Zhu H."/>
            <person name="Li J."/>
            <person name="Lin K."/>
            <person name="Jin W."/>
            <person name="Fei Z."/>
            <person name="Li G."/>
            <person name="Staub J."/>
            <person name="Kilian A."/>
            <person name="van der Vossen E.A."/>
            <person name="Wu Y."/>
            <person name="Guo J."/>
            <person name="He J."/>
            <person name="Jia Z."/>
            <person name="Ren Y."/>
            <person name="Tian G."/>
            <person name="Lu Y."/>
            <person name="Ruan J."/>
            <person name="Qian W."/>
            <person name="Wang M."/>
            <person name="Huang Q."/>
            <person name="Li B."/>
            <person name="Xuan Z."/>
            <person name="Cao J."/>
            <person name="Asan"/>
            <person name="Wu Z."/>
            <person name="Zhang J."/>
            <person name="Cai Q."/>
            <person name="Bai Y."/>
            <person name="Zhao B."/>
            <person name="Han Y."/>
            <person name="Li Y."/>
            <person name="Li X."/>
            <person name="Wang S."/>
            <person name="Shi Q."/>
            <person name="Liu S."/>
            <person name="Cho W.K."/>
            <person name="Kim J.Y."/>
            <person name="Xu Y."/>
            <person name="Heller-Uszynska K."/>
            <person name="Miao H."/>
            <person name="Cheng Z."/>
            <person name="Zhang S."/>
            <person name="Wu J."/>
            <person name="Yang Y."/>
            <person name="Kang H."/>
            <person name="Li M."/>
            <person name="Liang H."/>
            <person name="Ren X."/>
            <person name="Shi Z."/>
            <person name="Wen M."/>
            <person name="Jian M."/>
            <person name="Yang H."/>
            <person name="Zhang G."/>
            <person name="Yang Z."/>
            <person name="Chen R."/>
            <person name="Liu S."/>
            <person name="Li J."/>
            <person name="Ma L."/>
            <person name="Liu H."/>
            <person name="Zhou Y."/>
            <person name="Zhao J."/>
            <person name="Fang X."/>
            <person name="Li G."/>
            <person name="Fang L."/>
            <person name="Li Y."/>
            <person name="Liu D."/>
            <person name="Zheng H."/>
            <person name="Zhang Y."/>
            <person name="Qin N."/>
            <person name="Li Z."/>
            <person name="Yang G."/>
            <person name="Yang S."/>
            <person name="Bolund L."/>
            <person name="Kristiansen K."/>
            <person name="Zheng H."/>
            <person name="Li S."/>
            <person name="Zhang X."/>
            <person name="Yang H."/>
            <person name="Wang J."/>
            <person name="Sun R."/>
            <person name="Zhang B."/>
            <person name="Jiang S."/>
            <person name="Wang J."/>
            <person name="Du Y."/>
            <person name="Li S."/>
        </authorList>
    </citation>
    <scope>NUCLEOTIDE SEQUENCE [LARGE SCALE GENOMIC DNA]</scope>
    <source>
        <strain evidence="8">cv. 9930</strain>
    </source>
</reference>
<dbReference type="PANTHER" id="PTHR31234">
    <property type="entry name" value="LATE EMBRYOGENESIS ABUNDANT (LEA) HYDROXYPROLINE-RICH GLYCOPROTEIN FAMILY"/>
    <property type="match status" value="1"/>
</dbReference>
<dbReference type="STRING" id="3659.A0A0A0LT76"/>
<evidence type="ECO:0000256" key="3">
    <source>
        <dbReference type="ARBA" id="ARBA00022989"/>
    </source>
</evidence>
<evidence type="ECO:0000256" key="1">
    <source>
        <dbReference type="ARBA" id="ARBA00004167"/>
    </source>
</evidence>
<reference evidence="7 8" key="3">
    <citation type="journal article" date="2010" name="BMC Genomics">
        <title>Transcriptome sequencing and comparative analysis of cucumber flowers with different sex types.</title>
        <authorList>
            <person name="Guo S."/>
            <person name="Zheng Y."/>
            <person name="Joung J.G."/>
            <person name="Liu S."/>
            <person name="Zhang Z."/>
            <person name="Crasta O.R."/>
            <person name="Sobral B.W."/>
            <person name="Xu Y."/>
            <person name="Huang S."/>
            <person name="Fei Z."/>
        </authorList>
    </citation>
    <scope>NUCLEOTIDE SEQUENCE [LARGE SCALE GENOMIC DNA]</scope>
    <source>
        <strain evidence="8">cv. 9930</strain>
    </source>
</reference>
<proteinExistence type="predicted"/>
<dbReference type="EMBL" id="CM002922">
    <property type="protein sequence ID" value="KGN64968.1"/>
    <property type="molecule type" value="Genomic_DNA"/>
</dbReference>
<dbReference type="Proteomes" id="UP000029981">
    <property type="component" value="Chromosome 1"/>
</dbReference>
<keyword evidence="2 5" id="KW-0812">Transmembrane</keyword>
<dbReference type="AlphaFoldDB" id="A0A0A0LT76"/>
<dbReference type="PANTHER" id="PTHR31234:SF2">
    <property type="entry name" value="OS05G0199100 PROTEIN"/>
    <property type="match status" value="1"/>
</dbReference>
<dbReference type="Pfam" id="PF03168">
    <property type="entry name" value="LEA_2"/>
    <property type="match status" value="1"/>
</dbReference>
<evidence type="ECO:0000256" key="5">
    <source>
        <dbReference type="SAM" id="Phobius"/>
    </source>
</evidence>
<dbReference type="GO" id="GO:0098542">
    <property type="term" value="P:defense response to other organism"/>
    <property type="evidence" value="ECO:0007669"/>
    <property type="project" value="InterPro"/>
</dbReference>
<feature type="domain" description="Late embryogenesis abundant protein LEA-2 subgroup" evidence="6">
    <location>
        <begin position="85"/>
        <end position="134"/>
    </location>
</feature>
<evidence type="ECO:0000256" key="2">
    <source>
        <dbReference type="ARBA" id="ARBA00022692"/>
    </source>
</evidence>
<keyword evidence="4 5" id="KW-0472">Membrane</keyword>
<comment type="subcellular location">
    <subcellularLocation>
        <location evidence="1">Membrane</location>
        <topology evidence="1">Single-pass membrane protein</topology>
    </subcellularLocation>
</comment>
<dbReference type="GO" id="GO:0016020">
    <property type="term" value="C:membrane"/>
    <property type="evidence" value="ECO:0007669"/>
    <property type="project" value="UniProtKB-SubCell"/>
</dbReference>
<evidence type="ECO:0000313" key="7">
    <source>
        <dbReference type="EMBL" id="KGN64968.1"/>
    </source>
</evidence>
<organism evidence="7 8">
    <name type="scientific">Cucumis sativus</name>
    <name type="common">Cucumber</name>
    <dbReference type="NCBI Taxonomy" id="3659"/>
    <lineage>
        <taxon>Eukaryota</taxon>
        <taxon>Viridiplantae</taxon>
        <taxon>Streptophyta</taxon>
        <taxon>Embryophyta</taxon>
        <taxon>Tracheophyta</taxon>
        <taxon>Spermatophyta</taxon>
        <taxon>Magnoliopsida</taxon>
        <taxon>eudicotyledons</taxon>
        <taxon>Gunneridae</taxon>
        <taxon>Pentapetalae</taxon>
        <taxon>rosids</taxon>
        <taxon>fabids</taxon>
        <taxon>Cucurbitales</taxon>
        <taxon>Cucurbitaceae</taxon>
        <taxon>Benincaseae</taxon>
        <taxon>Cucumis</taxon>
    </lineage>
</organism>
<dbReference type="InterPro" id="IPR004864">
    <property type="entry name" value="LEA_2"/>
</dbReference>
<keyword evidence="3 5" id="KW-1133">Transmembrane helix</keyword>
<gene>
    <name evidence="7" type="ORF">Csa_1G169920</name>
</gene>